<dbReference type="KEGG" id="dor:Desor_4374"/>
<gene>
    <name evidence="1" type="ordered locus">Desor_4374</name>
</gene>
<accession>G7WJE0</accession>
<dbReference type="PATRIC" id="fig|768706.3.peg.4441"/>
<dbReference type="RefSeq" id="WP_014186606.1">
    <property type="nucleotide sequence ID" value="NC_016584.1"/>
</dbReference>
<proteinExistence type="predicted"/>
<reference evidence="1 2" key="2">
    <citation type="journal article" date="2012" name="J. Bacteriol.">
        <title>Complete genome sequences of Desulfosporosinus orientis DSM765T, Desulfosporosinus youngiae DSM17734T, Desulfosporosinus meridiei DSM13257T, and Desulfosporosinus acidiphilus DSM22704T.</title>
        <authorList>
            <person name="Pester M."/>
            <person name="Brambilla E."/>
            <person name="Alazard D."/>
            <person name="Rattei T."/>
            <person name="Weinmaier T."/>
            <person name="Han J."/>
            <person name="Lucas S."/>
            <person name="Lapidus A."/>
            <person name="Cheng J.F."/>
            <person name="Goodwin L."/>
            <person name="Pitluck S."/>
            <person name="Peters L."/>
            <person name="Ovchinnikova G."/>
            <person name="Teshima H."/>
            <person name="Detter J.C."/>
            <person name="Han C.S."/>
            <person name="Tapia R."/>
            <person name="Land M.L."/>
            <person name="Hauser L."/>
            <person name="Kyrpides N.C."/>
            <person name="Ivanova N.N."/>
            <person name="Pagani I."/>
            <person name="Huntmann M."/>
            <person name="Wei C.L."/>
            <person name="Davenport K.W."/>
            <person name="Daligault H."/>
            <person name="Chain P.S."/>
            <person name="Chen A."/>
            <person name="Mavromatis K."/>
            <person name="Markowitz V."/>
            <person name="Szeto E."/>
            <person name="Mikhailova N."/>
            <person name="Pati A."/>
            <person name="Wagner M."/>
            <person name="Woyke T."/>
            <person name="Ollivier B."/>
            <person name="Klenk H.P."/>
            <person name="Spring S."/>
            <person name="Loy A."/>
        </authorList>
    </citation>
    <scope>NUCLEOTIDE SEQUENCE [LARGE SCALE GENOMIC DNA]</scope>
    <source>
        <strain evidence="2">ATCC 19365 / DSM 765 / NCIMB 8382 / VKM B-1628</strain>
    </source>
</reference>
<sequence length="89" mass="9658">MHYIGIDLAWTYTNESGICVIADNGEIIYCESKVFSDEMIADIVAEYAHEGAIVGIDAPAGENGQISAMNFFSHNCTVTIPGTCFVIYD</sequence>
<dbReference type="eggNOG" id="COG4328">
    <property type="taxonomic scope" value="Bacteria"/>
</dbReference>
<reference evidence="2" key="1">
    <citation type="submission" date="2011-11" db="EMBL/GenBank/DDBJ databases">
        <title>Complete sequence of Desulfosporosinus orientis DSM 765.</title>
        <authorList>
            <person name="Lucas S."/>
            <person name="Han J."/>
            <person name="Lapidus A."/>
            <person name="Cheng J.-F."/>
            <person name="Goodwin L."/>
            <person name="Pitluck S."/>
            <person name="Peters L."/>
            <person name="Ovchinnikova G."/>
            <person name="Teshima H."/>
            <person name="Detter J.C."/>
            <person name="Han C."/>
            <person name="Tapia R."/>
            <person name="Land M."/>
            <person name="Hauser L."/>
            <person name="Kyrpides N."/>
            <person name="Ivanova N."/>
            <person name="Pagani I."/>
            <person name="Pester M."/>
            <person name="Spring S."/>
            <person name="Ollivier B."/>
            <person name="Rattei T."/>
            <person name="Klenk H.-P."/>
            <person name="Wagner M."/>
            <person name="Loy A."/>
            <person name="Woyke T."/>
        </authorList>
    </citation>
    <scope>NUCLEOTIDE SEQUENCE [LARGE SCALE GENOMIC DNA]</scope>
    <source>
        <strain evidence="2">ATCC 19365 / DSM 765 / NCIMB 8382 / VKM B-1628</strain>
    </source>
</reference>
<evidence type="ECO:0000313" key="1">
    <source>
        <dbReference type="EMBL" id="AET69799.1"/>
    </source>
</evidence>
<dbReference type="AlphaFoldDB" id="G7WJE0"/>
<dbReference type="EMBL" id="CP003108">
    <property type="protein sequence ID" value="AET69799.1"/>
    <property type="molecule type" value="Genomic_DNA"/>
</dbReference>
<evidence type="ECO:0000313" key="2">
    <source>
        <dbReference type="Proteomes" id="UP000006346"/>
    </source>
</evidence>
<dbReference type="Proteomes" id="UP000006346">
    <property type="component" value="Chromosome"/>
</dbReference>
<name>G7WJE0_DESOD</name>
<dbReference type="HOGENOM" id="CLU_2449805_0_0_9"/>
<protein>
    <recommendedName>
        <fullName evidence="3">DUF429 domain-containing protein</fullName>
    </recommendedName>
</protein>
<organism evidence="1 2">
    <name type="scientific">Desulfosporosinus orientis (strain ATCC 19365 / DSM 765 / NCIMB 8382 / VKM B-1628 / Singapore I)</name>
    <name type="common">Desulfotomaculum orientis</name>
    <dbReference type="NCBI Taxonomy" id="768706"/>
    <lineage>
        <taxon>Bacteria</taxon>
        <taxon>Bacillati</taxon>
        <taxon>Bacillota</taxon>
        <taxon>Clostridia</taxon>
        <taxon>Eubacteriales</taxon>
        <taxon>Desulfitobacteriaceae</taxon>
        <taxon>Desulfosporosinus</taxon>
    </lineage>
</organism>
<evidence type="ECO:0008006" key="3">
    <source>
        <dbReference type="Google" id="ProtNLM"/>
    </source>
</evidence>
<keyword evidence="2" id="KW-1185">Reference proteome</keyword>